<dbReference type="EMBL" id="CP024636">
    <property type="protein sequence ID" value="QGR08102.1"/>
    <property type="molecule type" value="Genomic_DNA"/>
</dbReference>
<feature type="transmembrane region" description="Helical" evidence="1">
    <location>
        <begin position="7"/>
        <end position="24"/>
    </location>
</feature>
<accession>A0AAP9H7X6</accession>
<dbReference type="KEGG" id="ppho:CTZ24_17395"/>
<keyword evidence="1" id="KW-0472">Membrane</keyword>
<name>A0AAP9H7X6_9GAMM</name>
<feature type="transmembrane region" description="Helical" evidence="1">
    <location>
        <begin position="50"/>
        <end position="69"/>
    </location>
</feature>
<evidence type="ECO:0000313" key="2">
    <source>
        <dbReference type="EMBL" id="QGR08102.1"/>
    </source>
</evidence>
<evidence type="ECO:0000256" key="1">
    <source>
        <dbReference type="SAM" id="Phobius"/>
    </source>
</evidence>
<dbReference type="AlphaFoldDB" id="A0AAP9H7X6"/>
<sequence>MNISLERISTFITYCVAAVLGWLGKWNLQDMATLLGMVLGWLGKWNLQDMATLLGMVLGVGMFLVSWYYRRKTYQLLASGRISRRDYESANR</sequence>
<reference evidence="3" key="1">
    <citation type="submission" date="2017-11" db="EMBL/GenBank/DDBJ databases">
        <title>Genome sequence of Pantoea sp. MSR2.</title>
        <authorList>
            <person name="Nascimento F.X."/>
        </authorList>
    </citation>
    <scope>NUCLEOTIDE SEQUENCE [LARGE SCALE GENOMIC DNA]</scope>
    <source>
        <strain evidence="3">MSR2</strain>
    </source>
</reference>
<protein>
    <recommendedName>
        <fullName evidence="4">Holin</fullName>
    </recommendedName>
</protein>
<gene>
    <name evidence="2" type="ORF">CTZ24_17395</name>
</gene>
<dbReference type="Proteomes" id="UP000424872">
    <property type="component" value="Chromosome"/>
</dbReference>
<evidence type="ECO:0000313" key="3">
    <source>
        <dbReference type="Proteomes" id="UP000424872"/>
    </source>
</evidence>
<dbReference type="Pfam" id="PF16080">
    <property type="entry name" value="Phage_holin_2_3"/>
    <property type="match status" value="1"/>
</dbReference>
<organism evidence="2 3">
    <name type="scientific">Pantoea phytobeneficialis</name>
    <dbReference type="NCBI Taxonomy" id="2052056"/>
    <lineage>
        <taxon>Bacteria</taxon>
        <taxon>Pseudomonadati</taxon>
        <taxon>Pseudomonadota</taxon>
        <taxon>Gammaproteobacteria</taxon>
        <taxon>Enterobacterales</taxon>
        <taxon>Erwiniaceae</taxon>
        <taxon>Pantoea</taxon>
    </lineage>
</organism>
<evidence type="ECO:0008006" key="4">
    <source>
        <dbReference type="Google" id="ProtNLM"/>
    </source>
</evidence>
<keyword evidence="1" id="KW-0812">Transmembrane</keyword>
<dbReference type="InterPro" id="IPR032118">
    <property type="entry name" value="Phage_holin_HP1"/>
</dbReference>
<proteinExistence type="predicted"/>
<keyword evidence="1" id="KW-1133">Transmembrane helix</keyword>